<dbReference type="FunFam" id="1.20.120.2010:FF:000001">
    <property type="entry name" value="NGFI-A-binding protein 1 isoform X1"/>
    <property type="match status" value="1"/>
</dbReference>
<evidence type="ECO:0000256" key="3">
    <source>
        <dbReference type="ARBA" id="ARBA00011364"/>
    </source>
</evidence>
<dbReference type="OrthoDB" id="10028556at2759"/>
<keyword evidence="7" id="KW-0539">Nucleus</keyword>
<keyword evidence="13" id="KW-1185">Reference proteome</keyword>
<feature type="compositionally biased region" description="Low complexity" evidence="8">
    <location>
        <begin position="221"/>
        <end position="231"/>
    </location>
</feature>
<evidence type="ECO:0000256" key="1">
    <source>
        <dbReference type="ARBA" id="ARBA00004123"/>
    </source>
</evidence>
<dbReference type="Gene3D" id="1.10.150.50">
    <property type="entry name" value="Transcription Factor, Ets-1"/>
    <property type="match status" value="1"/>
</dbReference>
<evidence type="ECO:0000256" key="2">
    <source>
        <dbReference type="ARBA" id="ARBA00008864"/>
    </source>
</evidence>
<feature type="domain" description="NAB co-repressor" evidence="11">
    <location>
        <begin position="238"/>
        <end position="365"/>
    </location>
</feature>
<comment type="subcellular location">
    <subcellularLocation>
        <location evidence="1">Nucleus</location>
    </subcellularLocation>
</comment>
<dbReference type="EMBL" id="BEZZ01000431">
    <property type="protein sequence ID" value="GCC32402.1"/>
    <property type="molecule type" value="Genomic_DNA"/>
</dbReference>
<feature type="domain" description="Nab1 C-terminal" evidence="9">
    <location>
        <begin position="370"/>
        <end position="561"/>
    </location>
</feature>
<comment type="similarity">
    <text evidence="2">Belongs to the NAB family.</text>
</comment>
<keyword evidence="4" id="KW-0678">Repressor</keyword>
<feature type="compositionally biased region" description="Polar residues" evidence="8">
    <location>
        <begin position="210"/>
        <end position="220"/>
    </location>
</feature>
<evidence type="ECO:0000256" key="8">
    <source>
        <dbReference type="SAM" id="MobiDB-lite"/>
    </source>
</evidence>
<dbReference type="AlphaFoldDB" id="A0A401SPU2"/>
<feature type="domain" description="Nab N-terminal" evidence="10">
    <location>
        <begin position="53"/>
        <end position="130"/>
    </location>
</feature>
<evidence type="ECO:0000259" key="9">
    <source>
        <dbReference type="Pfam" id="PF04902"/>
    </source>
</evidence>
<gene>
    <name evidence="12" type="ORF">chiPu_0010863</name>
</gene>
<dbReference type="InterPro" id="IPR006988">
    <property type="entry name" value="Nab_N"/>
</dbReference>
<dbReference type="Gene3D" id="1.20.120.2010">
    <property type="entry name" value="NAB conserved domain 2"/>
    <property type="match status" value="1"/>
</dbReference>
<keyword evidence="5" id="KW-0805">Transcription regulation</keyword>
<dbReference type="PANTHER" id="PTHR12623:SF9">
    <property type="entry name" value="NGFI-A-BINDING PROTEIN 1"/>
    <property type="match status" value="1"/>
</dbReference>
<evidence type="ECO:0000313" key="12">
    <source>
        <dbReference type="EMBL" id="GCC32402.1"/>
    </source>
</evidence>
<evidence type="ECO:0000256" key="5">
    <source>
        <dbReference type="ARBA" id="ARBA00023015"/>
    </source>
</evidence>
<dbReference type="GO" id="GO:0003712">
    <property type="term" value="F:transcription coregulator activity"/>
    <property type="evidence" value="ECO:0007669"/>
    <property type="project" value="InterPro"/>
</dbReference>
<keyword evidence="6" id="KW-0804">Transcription</keyword>
<dbReference type="OMA" id="QIMQQMV"/>
<reference evidence="12 13" key="1">
    <citation type="journal article" date="2018" name="Nat. Ecol. Evol.">
        <title>Shark genomes provide insights into elasmobranch evolution and the origin of vertebrates.</title>
        <authorList>
            <person name="Hara Y"/>
            <person name="Yamaguchi K"/>
            <person name="Onimaru K"/>
            <person name="Kadota M"/>
            <person name="Koyanagi M"/>
            <person name="Keeley SD"/>
            <person name="Tatsumi K"/>
            <person name="Tanaka K"/>
            <person name="Motone F"/>
            <person name="Kageyama Y"/>
            <person name="Nozu R"/>
            <person name="Adachi N"/>
            <person name="Nishimura O"/>
            <person name="Nakagawa R"/>
            <person name="Tanegashima C"/>
            <person name="Kiyatake I"/>
            <person name="Matsumoto R"/>
            <person name="Murakumo K"/>
            <person name="Nishida K"/>
            <person name="Terakita A"/>
            <person name="Kuratani S"/>
            <person name="Sato K"/>
            <person name="Hyodo S Kuraku.S."/>
        </authorList>
    </citation>
    <scope>NUCLEOTIDE SEQUENCE [LARGE SCALE GENOMIC DNA]</scope>
</reference>
<comment type="subunit">
    <text evidence="3">Homomultimers may associate with EGR1 bound to DNA.</text>
</comment>
<evidence type="ECO:0000256" key="7">
    <source>
        <dbReference type="ARBA" id="ARBA00023242"/>
    </source>
</evidence>
<dbReference type="GO" id="GO:0005634">
    <property type="term" value="C:nucleus"/>
    <property type="evidence" value="ECO:0007669"/>
    <property type="project" value="UniProtKB-SubCell"/>
</dbReference>
<accession>A0A401SPU2</accession>
<dbReference type="STRING" id="137246.A0A401SPU2"/>
<protein>
    <recommendedName>
        <fullName evidence="14">NAB co-repressor domain-containing protein</fullName>
    </recommendedName>
</protein>
<dbReference type="InterPro" id="IPR006986">
    <property type="entry name" value="Nab1_C"/>
</dbReference>
<evidence type="ECO:0008006" key="14">
    <source>
        <dbReference type="Google" id="ProtNLM"/>
    </source>
</evidence>
<evidence type="ECO:0000259" key="10">
    <source>
        <dbReference type="Pfam" id="PF04904"/>
    </source>
</evidence>
<evidence type="ECO:0000256" key="4">
    <source>
        <dbReference type="ARBA" id="ARBA00022491"/>
    </source>
</evidence>
<comment type="caution">
    <text evidence="12">The sequence shown here is derived from an EMBL/GenBank/DDBJ whole genome shotgun (WGS) entry which is preliminary data.</text>
</comment>
<evidence type="ECO:0000259" key="11">
    <source>
        <dbReference type="Pfam" id="PF04905"/>
    </source>
</evidence>
<dbReference type="PANTHER" id="PTHR12623">
    <property type="entry name" value="NGFI-A BINDING PROTEIN"/>
    <property type="match status" value="1"/>
</dbReference>
<dbReference type="InterPro" id="IPR039040">
    <property type="entry name" value="NAB_fam"/>
</dbReference>
<dbReference type="InterPro" id="IPR038398">
    <property type="entry name" value="NCD2_sf"/>
</dbReference>
<dbReference type="GO" id="GO:0045892">
    <property type="term" value="P:negative regulation of DNA-templated transcription"/>
    <property type="evidence" value="ECO:0007669"/>
    <property type="project" value="InterPro"/>
</dbReference>
<evidence type="ECO:0000313" key="13">
    <source>
        <dbReference type="Proteomes" id="UP000287033"/>
    </source>
</evidence>
<dbReference type="Proteomes" id="UP000287033">
    <property type="component" value="Unassembled WGS sequence"/>
</dbReference>
<sequence>MFGIPSTSLPRPASSHARICVTLAVWEDRRQAQEGRQRTLHQVLSFDMATSLPRTLGELQLYRILQRANLLSYYDAFIQQGGDDVQQLCEAGEEEFLEIMALVGMASKPLHVRRLQKALRDWVTNPSVFNQPLNTLPVSSIPLYKIAEGSAAFPGSNVNSHERNSNLREPPMKFPKCLSVMCGQGVGPNKSVMAVNSPLQVCSEPRFWQGHSNTESEQSLSPADPASPSSPKENGETLDAAAVIAITESVERLIQGIPKADRNEVKEFLKTNKKLAKMISHIFDMPDGDPHKEEEIRKYSAIYGRFDSKRKDGKHLTLHELTVNEAAAQLCTKDNALLTRRDELFTLARQVSREVTYKYSYKTSRSRCAEQDDSSPKRIKTEDGSVHIQESLQILQHRQETLKEQMAVAKMKGDDTMMRNIQVQLESIAAKYIMLVREQTGRDMFQVSERHPSTTACRLYSEEQNSKSPPADTMDGQAEKPLNLRIADQQSRQIMQQMVSREDLQLAKQVSNELSRLYSSNPRESHSSENIGTLKEFCQTVLNHTERKNEAFKSIKIEPEDVR</sequence>
<feature type="region of interest" description="Disordered" evidence="8">
    <location>
        <begin position="210"/>
        <end position="235"/>
    </location>
</feature>
<dbReference type="InterPro" id="IPR006989">
    <property type="entry name" value="NAB_co-repressor_dom"/>
</dbReference>
<organism evidence="12 13">
    <name type="scientific">Chiloscyllium punctatum</name>
    <name type="common">Brownbanded bambooshark</name>
    <name type="synonym">Hemiscyllium punctatum</name>
    <dbReference type="NCBI Taxonomy" id="137246"/>
    <lineage>
        <taxon>Eukaryota</taxon>
        <taxon>Metazoa</taxon>
        <taxon>Chordata</taxon>
        <taxon>Craniata</taxon>
        <taxon>Vertebrata</taxon>
        <taxon>Chondrichthyes</taxon>
        <taxon>Elasmobranchii</taxon>
        <taxon>Galeomorphii</taxon>
        <taxon>Galeoidea</taxon>
        <taxon>Orectolobiformes</taxon>
        <taxon>Hemiscylliidae</taxon>
        <taxon>Chiloscyllium</taxon>
    </lineage>
</organism>
<dbReference type="Pfam" id="PF04904">
    <property type="entry name" value="SAM_NCD1"/>
    <property type="match status" value="1"/>
</dbReference>
<name>A0A401SPU2_CHIPU</name>
<dbReference type="Pfam" id="PF04905">
    <property type="entry name" value="NCD2"/>
    <property type="match status" value="1"/>
</dbReference>
<dbReference type="InterPro" id="IPR013761">
    <property type="entry name" value="SAM/pointed_sf"/>
</dbReference>
<proteinExistence type="inferred from homology"/>
<evidence type="ECO:0000256" key="6">
    <source>
        <dbReference type="ARBA" id="ARBA00023163"/>
    </source>
</evidence>
<dbReference type="Pfam" id="PF04902">
    <property type="entry name" value="Nab1"/>
    <property type="match status" value="1"/>
</dbReference>